<evidence type="ECO:0000313" key="2">
    <source>
        <dbReference type="EMBL" id="WYJ91699.1"/>
    </source>
</evidence>
<sequence length="83" mass="9688">MFKFKRIKVALGDTSIRRKCAQCKNSVTFKAHRIEKKFILFEKPLFTLNTVSYIFCPDCDLKREIAGKKLKKYLAGDICVLRL</sequence>
<reference evidence="1" key="1">
    <citation type="submission" date="2017-05" db="EMBL/GenBank/DDBJ databases">
        <title>The Genome Sequence of Enterococcus sp. 9E7_DIV0242.</title>
        <authorList>
            <consortium name="The Broad Institute Genomics Platform"/>
            <consortium name="The Broad Institute Genomic Center for Infectious Diseases"/>
            <person name="Earl A."/>
            <person name="Manson A."/>
            <person name="Schwartman J."/>
            <person name="Gilmore M."/>
            <person name="Abouelleil A."/>
            <person name="Cao P."/>
            <person name="Chapman S."/>
            <person name="Cusick C."/>
            <person name="Shea T."/>
            <person name="Young S."/>
            <person name="Neafsey D."/>
            <person name="Nusbaum C."/>
            <person name="Birren B."/>
        </authorList>
    </citation>
    <scope>NUCLEOTIDE SEQUENCE [LARGE SCALE GENOMIC DNA]</scope>
    <source>
        <strain evidence="1">9E7_DIV0242</strain>
    </source>
</reference>
<gene>
    <name evidence="2" type="ORF">A5888_003467</name>
    <name evidence="1" type="ORF">A5888_003761</name>
</gene>
<evidence type="ECO:0008006" key="4">
    <source>
        <dbReference type="Google" id="ProtNLM"/>
    </source>
</evidence>
<evidence type="ECO:0000313" key="3">
    <source>
        <dbReference type="Proteomes" id="UP000195141"/>
    </source>
</evidence>
<reference evidence="2" key="2">
    <citation type="submission" date="2017-05" db="EMBL/GenBank/DDBJ databases">
        <authorList>
            <consortium name="The Broad Institute Genomics Platform"/>
            <consortium name="The Broad Institute Genomic Center for Infectious Diseases"/>
            <person name="Earl A."/>
            <person name="Manson A."/>
            <person name="Schwartman J."/>
            <person name="Gilmore M."/>
            <person name="Abouelleil A."/>
            <person name="Cao P."/>
            <person name="Chapman S."/>
            <person name="Cusick C."/>
            <person name="Shea T."/>
            <person name="Young S."/>
            <person name="Neafsey D."/>
            <person name="Nusbaum C."/>
            <person name="Birren B."/>
        </authorList>
    </citation>
    <scope>NUCLEOTIDE SEQUENCE</scope>
    <source>
        <strain evidence="2">9E7_DIV0242</strain>
    </source>
</reference>
<dbReference type="Proteomes" id="UP000195141">
    <property type="component" value="Chromosome"/>
</dbReference>
<accession>A0A242K2H1</accession>
<dbReference type="EMBL" id="NGMM01000007">
    <property type="protein sequence ID" value="OTP11662.1"/>
    <property type="molecule type" value="Genomic_DNA"/>
</dbReference>
<protein>
    <recommendedName>
        <fullName evidence="4">Zinc-ribbon 15 domain-containing protein</fullName>
    </recommendedName>
</protein>
<name>A0A242K2H1_9ENTE</name>
<evidence type="ECO:0000313" key="1">
    <source>
        <dbReference type="EMBL" id="OTP11662.1"/>
    </source>
</evidence>
<proteinExistence type="predicted"/>
<keyword evidence="3" id="KW-1185">Reference proteome</keyword>
<organism evidence="1">
    <name type="scientific">Candidatus Enterococcus clewellii</name>
    <dbReference type="NCBI Taxonomy" id="1834193"/>
    <lineage>
        <taxon>Bacteria</taxon>
        <taxon>Bacillati</taxon>
        <taxon>Bacillota</taxon>
        <taxon>Bacilli</taxon>
        <taxon>Lactobacillales</taxon>
        <taxon>Enterococcaceae</taxon>
        <taxon>Enterococcus</taxon>
    </lineage>
</organism>
<dbReference type="EMBL" id="CP147247">
    <property type="protein sequence ID" value="WYJ91699.1"/>
    <property type="molecule type" value="Genomic_DNA"/>
</dbReference>
<dbReference type="AlphaFoldDB" id="A0A242K2H1"/>
<reference evidence="2" key="3">
    <citation type="submission" date="2024-03" db="EMBL/GenBank/DDBJ databases">
        <title>The Genome Sequence of Enterococcus sp. DIV0242b.</title>
        <authorList>
            <consortium name="The Broad Institute Genomics Platform"/>
            <consortium name="The Broad Institute Microbial Omics Core"/>
            <consortium name="The Broad Institute Genomic Center for Infectious Diseases"/>
            <person name="Earl A."/>
            <person name="Manson A."/>
            <person name="Gilmore M."/>
            <person name="Schwartman J."/>
            <person name="Shea T."/>
            <person name="Abouelleil A."/>
            <person name="Cao P."/>
            <person name="Chapman S."/>
            <person name="Cusick C."/>
            <person name="Young S."/>
            <person name="Neafsey D."/>
            <person name="Nusbaum C."/>
            <person name="Birren B."/>
        </authorList>
    </citation>
    <scope>NUCLEOTIDE SEQUENCE</scope>
    <source>
        <strain evidence="2">9E7_DIV0242</strain>
    </source>
</reference>